<gene>
    <name evidence="3" type="ORF">Amme_040_038</name>
</gene>
<reference evidence="3 4" key="2">
    <citation type="journal article" date="2014" name="FEMS Microbiol. Lett.">
        <title>Draft genomic DNA sequence of the facultatively methylotrophic bacterium Acidomonas methanolica type strain MB58.</title>
        <authorList>
            <person name="Higashiura N."/>
            <person name="Hadano H."/>
            <person name="Hirakawa H."/>
            <person name="Matsutani M."/>
            <person name="Takabe S."/>
            <person name="Matsushita K."/>
            <person name="Azuma Y."/>
        </authorList>
    </citation>
    <scope>NUCLEOTIDE SEQUENCE [LARGE SCALE GENOMIC DNA]</scope>
    <source>
        <strain evidence="3 4">MB58</strain>
    </source>
</reference>
<name>A0A023D582_ACIMT</name>
<evidence type="ECO:0000313" key="3">
    <source>
        <dbReference type="EMBL" id="GAJ28966.1"/>
    </source>
</evidence>
<keyword evidence="4" id="KW-1185">Reference proteome</keyword>
<feature type="transmembrane region" description="Helical" evidence="2">
    <location>
        <begin position="49"/>
        <end position="75"/>
    </location>
</feature>
<dbReference type="GO" id="GO:0005886">
    <property type="term" value="C:plasma membrane"/>
    <property type="evidence" value="ECO:0007669"/>
    <property type="project" value="TreeGrafter"/>
</dbReference>
<dbReference type="EMBL" id="BAND01000040">
    <property type="protein sequence ID" value="GAJ28966.1"/>
    <property type="molecule type" value="Genomic_DNA"/>
</dbReference>
<evidence type="ECO:0000313" key="4">
    <source>
        <dbReference type="Proteomes" id="UP000019760"/>
    </source>
</evidence>
<dbReference type="InterPro" id="IPR006135">
    <property type="entry name" value="T3SS_substrate_exporter"/>
</dbReference>
<dbReference type="Gene3D" id="6.10.250.2080">
    <property type="match status" value="1"/>
</dbReference>
<evidence type="ECO:0000256" key="1">
    <source>
        <dbReference type="ARBA" id="ARBA00010690"/>
    </source>
</evidence>
<evidence type="ECO:0000256" key="2">
    <source>
        <dbReference type="SAM" id="Phobius"/>
    </source>
</evidence>
<sequence length="318" mass="34479">MGAGLVMLLFYLPGQYASFMRAMAVLMFHAGDDGLSLAALGRIAMRHGLALVVPVGGFAAVATVGLGLFQTGFLLRPEGIMPDMGRISPVKGLTRVFGTGGLMEGGKALLKIGLLGALVYGVARRSLLEGLSLVGVGPVPLCGTLLHAFARLSMTLLAGYVVIAGLDVFWRFRHRLSKLRMSRQELKDEYRETEGDPHIKGRIRQLRTRMARQQMMKAVKQATVVVTNPTHYAVALVYERGAQAAPKIVARGVDEMAARIREVAMANHVPIVPNPPLARALYPLPLDTEVPVEHFRVVAAIIAYVWRIRKGQGVQAGR</sequence>
<keyword evidence="3" id="KW-0966">Cell projection</keyword>
<dbReference type="InterPro" id="IPR029025">
    <property type="entry name" value="T3SS_substrate_exporter_C"/>
</dbReference>
<keyword evidence="2" id="KW-0812">Transmembrane</keyword>
<dbReference type="PANTHER" id="PTHR30531:SF12">
    <property type="entry name" value="FLAGELLAR BIOSYNTHETIC PROTEIN FLHB"/>
    <property type="match status" value="1"/>
</dbReference>
<keyword evidence="2" id="KW-0472">Membrane</keyword>
<proteinExistence type="inferred from homology"/>
<comment type="similarity">
    <text evidence="1">Belongs to the type III secretion exporter family.</text>
</comment>
<dbReference type="Gene3D" id="3.40.1690.10">
    <property type="entry name" value="secretion proteins EscU"/>
    <property type="match status" value="1"/>
</dbReference>
<keyword evidence="3" id="KW-0282">Flagellum</keyword>
<comment type="caution">
    <text evidence="3">The sequence shown here is derived from an EMBL/GenBank/DDBJ whole genome shotgun (WGS) entry which is preliminary data.</text>
</comment>
<organism evidence="3 4">
    <name type="scientific">Acidomonas methanolica NBRC 104435</name>
    <dbReference type="NCBI Taxonomy" id="1231351"/>
    <lineage>
        <taxon>Bacteria</taxon>
        <taxon>Pseudomonadati</taxon>
        <taxon>Pseudomonadota</taxon>
        <taxon>Alphaproteobacteria</taxon>
        <taxon>Acetobacterales</taxon>
        <taxon>Acetobacteraceae</taxon>
        <taxon>Acidomonas</taxon>
    </lineage>
</organism>
<feature type="transmembrane region" description="Helical" evidence="2">
    <location>
        <begin position="148"/>
        <end position="170"/>
    </location>
</feature>
<keyword evidence="3" id="KW-0969">Cilium</keyword>
<accession>A0A023D582</accession>
<dbReference type="AlphaFoldDB" id="A0A023D582"/>
<reference evidence="4" key="1">
    <citation type="journal article" date="2014" name="FEMS Microbiol. Lett.">
        <title>Draft Genomic DNA Sequence of the Facultatively Methylotrophic Bacterium Acidomonas methanolica type strain MB58.</title>
        <authorList>
            <person name="Higashiura N."/>
            <person name="Hadano H."/>
            <person name="Hirakawa H."/>
            <person name="Matsutani M."/>
            <person name="Takabe S."/>
            <person name="Matsushita K."/>
            <person name="Azuma Y."/>
        </authorList>
    </citation>
    <scope>NUCLEOTIDE SEQUENCE [LARGE SCALE GENOMIC DNA]</scope>
    <source>
        <strain evidence="4">MB58</strain>
    </source>
</reference>
<keyword evidence="2" id="KW-1133">Transmembrane helix</keyword>
<dbReference type="PRINTS" id="PR00950">
    <property type="entry name" value="TYPE3IMSPROT"/>
</dbReference>
<dbReference type="SUPFAM" id="SSF160544">
    <property type="entry name" value="EscU C-terminal domain-like"/>
    <property type="match status" value="1"/>
</dbReference>
<feature type="transmembrane region" description="Helical" evidence="2">
    <location>
        <begin position="108"/>
        <end position="128"/>
    </location>
</feature>
<dbReference type="Proteomes" id="UP000019760">
    <property type="component" value="Unassembled WGS sequence"/>
</dbReference>
<dbReference type="GO" id="GO:0009306">
    <property type="term" value="P:protein secretion"/>
    <property type="evidence" value="ECO:0007669"/>
    <property type="project" value="InterPro"/>
</dbReference>
<dbReference type="PANTHER" id="PTHR30531">
    <property type="entry name" value="FLAGELLAR BIOSYNTHETIC PROTEIN FLHB"/>
    <property type="match status" value="1"/>
</dbReference>
<dbReference type="Pfam" id="PF01312">
    <property type="entry name" value="Bac_export_2"/>
    <property type="match status" value="1"/>
</dbReference>
<protein>
    <submittedName>
        <fullName evidence="3">Flagellar biosynthetic protein FlhB</fullName>
    </submittedName>
</protein>